<dbReference type="Pfam" id="PF07676">
    <property type="entry name" value="PD40"/>
    <property type="match status" value="2"/>
</dbReference>
<comment type="caution">
    <text evidence="3">The sequence shown here is derived from an EMBL/GenBank/DDBJ whole genome shotgun (WGS) entry which is preliminary data.</text>
</comment>
<dbReference type="Gene3D" id="2.120.10.30">
    <property type="entry name" value="TolB, C-terminal domain"/>
    <property type="match status" value="2"/>
</dbReference>
<gene>
    <name evidence="3" type="ORF">A9Q02_04685</name>
</gene>
<dbReference type="AlphaFoldDB" id="A0A2H3L227"/>
<proteinExistence type="inferred from homology"/>
<dbReference type="InterPro" id="IPR011042">
    <property type="entry name" value="6-blade_b-propeller_TolB-like"/>
</dbReference>
<dbReference type="OrthoDB" id="139813at2"/>
<keyword evidence="2" id="KW-0732">Signal</keyword>
<name>A0A2H3L227_9CHLR</name>
<evidence type="ECO:0000313" key="4">
    <source>
        <dbReference type="Proteomes" id="UP000220922"/>
    </source>
</evidence>
<evidence type="ECO:0000256" key="2">
    <source>
        <dbReference type="SAM" id="SignalP"/>
    </source>
</evidence>
<sequence length="340" mass="36114">MRRYSFFLLLILALLLTACGDHSQPSEPVGSNRETSEPVVRGETLAGRLLFVRDGVIWQWKGNEARPVFGSGEAVHPAWSPNGDRIAYVVRHNSFSDVLLIDAEGGPLAQLTEFGTTEPPNSLRRVYASRWAWYPAWHPNGMQIVVAAQAAPPVGDPPADYNLSLALLAASPGPISSLYADSNAHVGRSAFSPDGAVLVFTRAGLGPQGAQQLYRLDLATREARVVPGAPVPSYDPAFSPDGFWLAFAARDDGGTDLFGLPSGGVGVPQRLTSLGTARSPAFAPDVTQLAFLAIAPGETGFDLWVADLSLSELGTLVASEPRRLTTGMQLDVDSGVAWAP</sequence>
<protein>
    <recommendedName>
        <fullName evidence="5">Lipoprotein LpqB beta-propeller domain-containing protein</fullName>
    </recommendedName>
</protein>
<organism evidence="3 4">
    <name type="scientific">Candidatus Chloroploca asiatica</name>
    <dbReference type="NCBI Taxonomy" id="1506545"/>
    <lineage>
        <taxon>Bacteria</taxon>
        <taxon>Bacillati</taxon>
        <taxon>Chloroflexota</taxon>
        <taxon>Chloroflexia</taxon>
        <taxon>Chloroflexales</taxon>
        <taxon>Chloroflexineae</taxon>
        <taxon>Oscillochloridaceae</taxon>
        <taxon>Candidatus Chloroploca</taxon>
    </lineage>
</organism>
<dbReference type="RefSeq" id="WP_097654632.1">
    <property type="nucleotide sequence ID" value="NZ_LYXE01000157.1"/>
</dbReference>
<evidence type="ECO:0000313" key="3">
    <source>
        <dbReference type="EMBL" id="PDV97207.1"/>
    </source>
</evidence>
<evidence type="ECO:0008006" key="5">
    <source>
        <dbReference type="Google" id="ProtNLM"/>
    </source>
</evidence>
<dbReference type="PROSITE" id="PS51257">
    <property type="entry name" value="PROKAR_LIPOPROTEIN"/>
    <property type="match status" value="1"/>
</dbReference>
<dbReference type="PANTHER" id="PTHR36842:SF1">
    <property type="entry name" value="PROTEIN TOLB"/>
    <property type="match status" value="1"/>
</dbReference>
<dbReference type="EMBL" id="LYXE01000157">
    <property type="protein sequence ID" value="PDV97207.1"/>
    <property type="molecule type" value="Genomic_DNA"/>
</dbReference>
<dbReference type="PANTHER" id="PTHR36842">
    <property type="entry name" value="PROTEIN TOLB HOMOLOG"/>
    <property type="match status" value="1"/>
</dbReference>
<dbReference type="InterPro" id="IPR011659">
    <property type="entry name" value="WD40"/>
</dbReference>
<accession>A0A2H3L227</accession>
<comment type="similarity">
    <text evidence="1">Belongs to the TolB family.</text>
</comment>
<feature type="signal peptide" evidence="2">
    <location>
        <begin position="1"/>
        <end position="23"/>
    </location>
</feature>
<evidence type="ECO:0000256" key="1">
    <source>
        <dbReference type="ARBA" id="ARBA00009820"/>
    </source>
</evidence>
<reference evidence="3 4" key="1">
    <citation type="submission" date="2016-05" db="EMBL/GenBank/DDBJ databases">
        <authorList>
            <person name="Lavstsen T."/>
            <person name="Jespersen J.S."/>
        </authorList>
    </citation>
    <scope>NUCLEOTIDE SEQUENCE [LARGE SCALE GENOMIC DNA]</scope>
    <source>
        <strain evidence="3 4">B7-9</strain>
    </source>
</reference>
<dbReference type="SUPFAM" id="SSF82171">
    <property type="entry name" value="DPP6 N-terminal domain-like"/>
    <property type="match status" value="1"/>
</dbReference>
<keyword evidence="4" id="KW-1185">Reference proteome</keyword>
<dbReference type="Proteomes" id="UP000220922">
    <property type="component" value="Unassembled WGS sequence"/>
</dbReference>
<feature type="chain" id="PRO_5013924429" description="Lipoprotein LpqB beta-propeller domain-containing protein" evidence="2">
    <location>
        <begin position="24"/>
        <end position="340"/>
    </location>
</feature>